<comment type="subcellular location">
    <subcellularLocation>
        <location evidence="1">Golgi apparatus membrane</location>
        <topology evidence="1">Single-pass type II membrane protein</topology>
    </subcellularLocation>
</comment>
<evidence type="ECO:0000256" key="3">
    <source>
        <dbReference type="ARBA" id="ARBA00022692"/>
    </source>
</evidence>
<keyword evidence="4" id="KW-0735">Signal-anchor</keyword>
<dbReference type="Pfam" id="PF13839">
    <property type="entry name" value="PC-Esterase"/>
    <property type="match status" value="2"/>
</dbReference>
<evidence type="ECO:0000313" key="11">
    <source>
        <dbReference type="EMBL" id="THU66080.1"/>
    </source>
</evidence>
<evidence type="ECO:0000259" key="10">
    <source>
        <dbReference type="Pfam" id="PF14416"/>
    </source>
</evidence>
<feature type="domain" description="Trichome birefringence-like C-terminal" evidence="9">
    <location>
        <begin position="196"/>
        <end position="264"/>
    </location>
</feature>
<dbReference type="GO" id="GO:0000139">
    <property type="term" value="C:Golgi membrane"/>
    <property type="evidence" value="ECO:0007669"/>
    <property type="project" value="UniProtKB-SubCell"/>
</dbReference>
<keyword evidence="3 8" id="KW-0812">Transmembrane</keyword>
<evidence type="ECO:0000256" key="4">
    <source>
        <dbReference type="ARBA" id="ARBA00022968"/>
    </source>
</evidence>
<dbReference type="PANTHER" id="PTHR32285:SF276">
    <property type="entry name" value="XYLAN O-ACETYLTRANSFERASE 6"/>
    <property type="match status" value="1"/>
</dbReference>
<evidence type="ECO:0000256" key="2">
    <source>
        <dbReference type="ARBA" id="ARBA00007727"/>
    </source>
</evidence>
<name>A0A4S8JV51_MUSBA</name>
<comment type="similarity">
    <text evidence="2">Belongs to the PC-esterase family. TBL subfamily.</text>
</comment>
<dbReference type="InterPro" id="IPR026057">
    <property type="entry name" value="TBL_C"/>
</dbReference>
<evidence type="ECO:0000313" key="12">
    <source>
        <dbReference type="Proteomes" id="UP000317650"/>
    </source>
</evidence>
<feature type="domain" description="Trichome birefringence-like N-terminal" evidence="10">
    <location>
        <begin position="141"/>
        <end position="195"/>
    </location>
</feature>
<reference evidence="11 12" key="1">
    <citation type="journal article" date="2019" name="Nat. Plants">
        <title>Genome sequencing of Musa balbisiana reveals subgenome evolution and function divergence in polyploid bananas.</title>
        <authorList>
            <person name="Yao X."/>
        </authorList>
    </citation>
    <scope>NUCLEOTIDE SEQUENCE [LARGE SCALE GENOMIC DNA]</scope>
    <source>
        <strain evidence="12">cv. DH-PKW</strain>
        <tissue evidence="11">Leaves</tissue>
    </source>
</reference>
<dbReference type="AlphaFoldDB" id="A0A4S8JV51"/>
<dbReference type="EMBL" id="PYDT01000003">
    <property type="protein sequence ID" value="THU66080.1"/>
    <property type="molecule type" value="Genomic_DNA"/>
</dbReference>
<dbReference type="PANTHER" id="PTHR32285">
    <property type="entry name" value="PROTEIN TRICHOME BIREFRINGENCE-LIKE 9-RELATED"/>
    <property type="match status" value="1"/>
</dbReference>
<evidence type="ECO:0000256" key="7">
    <source>
        <dbReference type="ARBA" id="ARBA00023136"/>
    </source>
</evidence>
<comment type="caution">
    <text evidence="11">The sequence shown here is derived from an EMBL/GenBank/DDBJ whole genome shotgun (WGS) entry which is preliminary data.</text>
</comment>
<gene>
    <name evidence="11" type="ORF">C4D60_Mb05t10420</name>
</gene>
<evidence type="ECO:0000256" key="1">
    <source>
        <dbReference type="ARBA" id="ARBA00004323"/>
    </source>
</evidence>
<evidence type="ECO:0000256" key="6">
    <source>
        <dbReference type="ARBA" id="ARBA00023034"/>
    </source>
</evidence>
<dbReference type="InterPro" id="IPR025846">
    <property type="entry name" value="TBL_N"/>
</dbReference>
<organism evidence="11 12">
    <name type="scientific">Musa balbisiana</name>
    <name type="common">Banana</name>
    <dbReference type="NCBI Taxonomy" id="52838"/>
    <lineage>
        <taxon>Eukaryota</taxon>
        <taxon>Viridiplantae</taxon>
        <taxon>Streptophyta</taxon>
        <taxon>Embryophyta</taxon>
        <taxon>Tracheophyta</taxon>
        <taxon>Spermatophyta</taxon>
        <taxon>Magnoliopsida</taxon>
        <taxon>Liliopsida</taxon>
        <taxon>Zingiberales</taxon>
        <taxon>Musaceae</taxon>
        <taxon>Musa</taxon>
    </lineage>
</organism>
<evidence type="ECO:0000259" key="9">
    <source>
        <dbReference type="Pfam" id="PF13839"/>
    </source>
</evidence>
<evidence type="ECO:0000256" key="8">
    <source>
        <dbReference type="SAM" id="Phobius"/>
    </source>
</evidence>
<keyword evidence="6" id="KW-0333">Golgi apparatus</keyword>
<keyword evidence="7 8" id="KW-0472">Membrane</keyword>
<feature type="transmembrane region" description="Helical" evidence="8">
    <location>
        <begin position="31"/>
        <end position="49"/>
    </location>
</feature>
<protein>
    <submittedName>
        <fullName evidence="11">Uncharacterized protein</fullName>
    </submittedName>
</protein>
<accession>A0A4S8JV51</accession>
<keyword evidence="5 8" id="KW-1133">Transmembrane helix</keyword>
<sequence>MHPRRKASIVASETLGMKHSSFSTGRKNGKYTVFVVILFSVFLFFSFTYNEDVKSSAEHPFGGEGKSADVSREVFPVAEPVEMENHQATRSMENATGNEAEKETTTVVLPQEDDVPVVDVADAHGEPAKPERQRVVLDVPESCDLFTGRWVHDDVSYPVYKEPECQFLTEQVTCMRNGRRDDSYQKWRWQPRDCSLPRFDARLMLERLRGKRLMFVGDSLNRNQWESMVCLVQSVVPREKKTLTKNGSLNVFRIEVINVQIHAVEQAASRLPIPHLRFSPEQEYNATVEFYWAPFLVERGSFGEGSTEYDEIDRPVAYRRVLSTWANWVQKNVDPNRTTDNQSNEIECPRVIRLPARAVHELLAWGPFPWFPPPTTAIQTNAPLDADRCSVCSKRGAIHIDLSSSKLHSRYNILFPVLFACRLPPRSTDWDDPDGIKCALETQPVANLSHPLHVGTDWRLFAVAEEVISSSMRRVPASFVKITAMSEYRKDAHTSVHTLRQGKLLTAEQQADPATYADCIHWCLPGLPDTWNQFLFARIASSPWRDH</sequence>
<dbReference type="InterPro" id="IPR029962">
    <property type="entry name" value="TBL"/>
</dbReference>
<dbReference type="Pfam" id="PF14416">
    <property type="entry name" value="PMR5N"/>
    <property type="match status" value="1"/>
</dbReference>
<keyword evidence="12" id="KW-1185">Reference proteome</keyword>
<feature type="domain" description="Trichome birefringence-like C-terminal" evidence="9">
    <location>
        <begin position="427"/>
        <end position="537"/>
    </location>
</feature>
<evidence type="ECO:0000256" key="5">
    <source>
        <dbReference type="ARBA" id="ARBA00022989"/>
    </source>
</evidence>
<dbReference type="GO" id="GO:1990538">
    <property type="term" value="F:xylan O-acetyltransferase activity"/>
    <property type="evidence" value="ECO:0007669"/>
    <property type="project" value="UniProtKB-ARBA"/>
</dbReference>
<proteinExistence type="inferred from homology"/>
<dbReference type="Proteomes" id="UP000317650">
    <property type="component" value="Chromosome 5"/>
</dbReference>